<organism evidence="3 4">
    <name type="scientific">Fluviispira multicolorata</name>
    <dbReference type="NCBI Taxonomy" id="2654512"/>
    <lineage>
        <taxon>Bacteria</taxon>
        <taxon>Pseudomonadati</taxon>
        <taxon>Bdellovibrionota</taxon>
        <taxon>Oligoflexia</taxon>
        <taxon>Silvanigrellales</taxon>
        <taxon>Silvanigrellaceae</taxon>
        <taxon>Fluviispira</taxon>
    </lineage>
</organism>
<dbReference type="InterPro" id="IPR001611">
    <property type="entry name" value="Leu-rich_rpt"/>
</dbReference>
<evidence type="ECO:0000256" key="1">
    <source>
        <dbReference type="ARBA" id="ARBA00022614"/>
    </source>
</evidence>
<dbReference type="PANTHER" id="PTHR24366:SF96">
    <property type="entry name" value="LEUCINE RICH REPEAT CONTAINING 53"/>
    <property type="match status" value="1"/>
</dbReference>
<reference evidence="3 4" key="1">
    <citation type="submission" date="2019-10" db="EMBL/GenBank/DDBJ databases">
        <title>New genus of Silvanigrellaceae.</title>
        <authorList>
            <person name="Pitt A."/>
            <person name="Hahn M.W."/>
        </authorList>
    </citation>
    <scope>NUCLEOTIDE SEQUENCE [LARGE SCALE GENOMIC DNA]</scope>
    <source>
        <strain evidence="3 4">33A1-SZDP</strain>
    </source>
</reference>
<dbReference type="Proteomes" id="UP000442694">
    <property type="component" value="Unassembled WGS sequence"/>
</dbReference>
<comment type="caution">
    <text evidence="3">The sequence shown here is derived from an EMBL/GenBank/DDBJ whole genome shotgun (WGS) entry which is preliminary data.</text>
</comment>
<dbReference type="SUPFAM" id="SSF52058">
    <property type="entry name" value="L domain-like"/>
    <property type="match status" value="1"/>
</dbReference>
<evidence type="ECO:0000256" key="2">
    <source>
        <dbReference type="ARBA" id="ARBA00022737"/>
    </source>
</evidence>
<dbReference type="InterPro" id="IPR003591">
    <property type="entry name" value="Leu-rich_rpt_typical-subtyp"/>
</dbReference>
<evidence type="ECO:0000313" key="3">
    <source>
        <dbReference type="EMBL" id="KAB8031854.1"/>
    </source>
</evidence>
<sequence length="1648" mass="187110">MIKTIPVVEQKTVVTKNEVSNIDPLPNNKIEATSPIIVKLENSIVKEPTLIISEVKESTAIVPKIEVSAPIAAKVQESTSLISKVELTSNINVKAEEQIPIISNAENSNPIIAKIKEFITGFDKAKETTPAIINDEISVIKTIPVIEQKPVVTKNEVSNIDPLPNNKIEVSSPIIAKIENPILKESTLIISEVKESTAIVPIIEDPISAIIYNEHAIAASQSNNAIEQKPVVKNDEISVIKTIPVIEQKPVVTKNEDSNIDPLPNNKIEATSPIIVKLENSIVKEPTLIISEVKESTAIVPKIEKTIPKVINNEHAIAASQSNNDIEQKPVITNNEISVIKTIPVIEQKPVVTKNEVSNIDPLPNNNIEISNSIIAKIENPAVKEPTLIISEVKESTAIVPKIEKTIPKVINNEHAIAASQSNNAIEQKPDVTNDEISVINPLPVIEQKPVVTKNEDSNIEPLPNNKIEVSSPIIAKIENPAVKEPTLIISEVKESTAIVPKIKAPIPTIINNEHKITASQSNNVIEQKPDVTNDEISVIKTIPVIEQKPVATKNEDSNIEPLPNNKIEVSSPIIAKIENPMIEVSSPIMTHIREEIEADTEVDQAEDIFKTESIIKEEIIREEVTEEVIVKNHIIPLEKPRVILVSSENILDSRETENYADLNNEILINTIDKNLIIEKEIDTDNLKIISSIAESNKQIKEEENISNKWKIHTYNKYNIDPNFNIKLENSEEIDLLGKYTYFVTKKDSILQFCTYDSSDNERPAVIYYAKLSLEEEFFPSIQFFNQNEINLIEYDDSNAFSLRRFENEVSYNWYGSQINISEAKILEEKCSFSPPEFVNSLPEAPQTHAIETEKIKSEDIWQITTFKKIETENSEEKEANFLGENSIFITLKNSKIQYCMFEKSNFDKPKYIGYADLLFKDSKPNQIKHYDSTSANNIEIETGDNFLLKEFTDNSRTIWEGIRLTKEKYEEIKKICAELEPQSQVTVLPPTENIEEIHGIENEFLGDIKNTVVDSIIETIADTVVNSVVDSLVETTTNIFNKFLNEKESETDINSDEKNKQNELVQTDTLIQNTDIQTLIANSSNTIKSEDNQKLTDVQTIEEKVVEIQKIDNKKSITESDSEEDEDKNQENSKVSDFDITEDFFMSYSFFEIFDYLSFKIAYLIKHEDGKIGAYSAEDYSGAANYGGVTGHNLADFRIPIYTDATSLVLPDFTVKNRHSKIKYCNDFSFKVSQKIATTFIHIENISESKYKNMKEAQSCVYDVYDKNKKLSTFQVLFNKTFIDWCPSGEEDILKSVQESANNIFNNCKAYKKLSSEEFDKLPIKNMSDLSRHTHYLTNLSPLSGFINLSNLDLRGSKIKKIPRGIFSNMKNLKKLDLSENQILKLSPKSFYGLNNLEELYLGNNKITEISADTFDMLPKLKKVSLLSNTKIEFPNEAFDKLTELEETSLNEIDFMKSLRVCNNMQTCQNNDSKNNYKIVSNSNQPLKNHEYNNIDFSNLFLQNTWKIRSKSRSALLNHGETHELTEDTSENTEEYISIRRNIYYTCIIKENSEAETFKTYIQHLDKENQHIILTPKNYNENVVYQYVNTGNNYSFKYQKFEDIMINNRKEIKPVETIEIGQALNLTEFLNIKDKCKIPFEVENIFD</sequence>
<dbReference type="Gene3D" id="3.80.10.10">
    <property type="entry name" value="Ribonuclease Inhibitor"/>
    <property type="match status" value="1"/>
</dbReference>
<dbReference type="PANTHER" id="PTHR24366">
    <property type="entry name" value="IG(IMMUNOGLOBULIN) AND LRR(LEUCINE RICH REPEAT) DOMAINS"/>
    <property type="match status" value="1"/>
</dbReference>
<keyword evidence="1" id="KW-0433">Leucine-rich repeat</keyword>
<proteinExistence type="predicted"/>
<keyword evidence="2" id="KW-0677">Repeat</keyword>
<accession>A0A833N5Y3</accession>
<name>A0A833N5Y3_9BACT</name>
<dbReference type="EMBL" id="WFLN01000005">
    <property type="protein sequence ID" value="KAB8031854.1"/>
    <property type="molecule type" value="Genomic_DNA"/>
</dbReference>
<dbReference type="PROSITE" id="PS51450">
    <property type="entry name" value="LRR"/>
    <property type="match status" value="2"/>
</dbReference>
<gene>
    <name evidence="3" type="ORF">GCL57_04210</name>
</gene>
<keyword evidence="4" id="KW-1185">Reference proteome</keyword>
<protein>
    <submittedName>
        <fullName evidence="3">Uncharacterized protein</fullName>
    </submittedName>
</protein>
<dbReference type="Pfam" id="PF13855">
    <property type="entry name" value="LRR_8"/>
    <property type="match status" value="1"/>
</dbReference>
<evidence type="ECO:0000313" key="4">
    <source>
        <dbReference type="Proteomes" id="UP000442694"/>
    </source>
</evidence>
<dbReference type="InterPro" id="IPR032675">
    <property type="entry name" value="LRR_dom_sf"/>
</dbReference>
<dbReference type="SMART" id="SM00369">
    <property type="entry name" value="LRR_TYP"/>
    <property type="match status" value="3"/>
</dbReference>
<dbReference type="SMART" id="SM00365">
    <property type="entry name" value="LRR_SD22"/>
    <property type="match status" value="2"/>
</dbReference>